<reference evidence="2" key="1">
    <citation type="journal article" date="2019" name="Int. J. Syst. Evol. Microbiol.">
        <title>The Global Catalogue of Microorganisms (GCM) 10K type strain sequencing project: providing services to taxonomists for standard genome sequencing and annotation.</title>
        <authorList>
            <consortium name="The Broad Institute Genomics Platform"/>
            <consortium name="The Broad Institute Genome Sequencing Center for Infectious Disease"/>
            <person name="Wu L."/>
            <person name="Ma J."/>
        </authorList>
    </citation>
    <scope>NUCLEOTIDE SEQUENCE [LARGE SCALE GENOMIC DNA]</scope>
    <source>
        <strain evidence="2">JCM 15575</strain>
    </source>
</reference>
<evidence type="ECO:0000313" key="1">
    <source>
        <dbReference type="EMBL" id="GAA1664113.1"/>
    </source>
</evidence>
<evidence type="ECO:0000313" key="2">
    <source>
        <dbReference type="Proteomes" id="UP001500596"/>
    </source>
</evidence>
<protein>
    <recommendedName>
        <fullName evidence="3">DUF937 domain-containing protein</fullName>
    </recommendedName>
</protein>
<keyword evidence="2" id="KW-1185">Reference proteome</keyword>
<dbReference type="EMBL" id="BAAAPK010000001">
    <property type="protein sequence ID" value="GAA1664113.1"/>
    <property type="molecule type" value="Genomic_DNA"/>
</dbReference>
<accession>A0ABP4S0N8</accession>
<name>A0ABP4S0N8_9MICO</name>
<dbReference type="Pfam" id="PF06078">
    <property type="entry name" value="DUF937"/>
    <property type="match status" value="1"/>
</dbReference>
<dbReference type="RefSeq" id="WP_344051320.1">
    <property type="nucleotide sequence ID" value="NZ_BAAAPK010000001.1"/>
</dbReference>
<sequence>MAGLDDILQALPIDDIARQLGVPPSEARRAVEEGGATILAGLQRNAQTPDGAAALEKALGAHGGETASGRIDLNNLSTTDGQKILGHVFGGQEQQVAQKLTDEPKTAGIDFGKLLPILAPIIMGLIADQQQKSAPSQGGGAGGGLGDLIGGLLGGSATGSSSPGGLDVGGLLGGLFGKN</sequence>
<proteinExistence type="predicted"/>
<gene>
    <name evidence="1" type="ORF">GCM10009807_05260</name>
</gene>
<dbReference type="Proteomes" id="UP001500596">
    <property type="component" value="Unassembled WGS sequence"/>
</dbReference>
<dbReference type="InterPro" id="IPR009282">
    <property type="entry name" value="DUF937"/>
</dbReference>
<evidence type="ECO:0008006" key="3">
    <source>
        <dbReference type="Google" id="ProtNLM"/>
    </source>
</evidence>
<organism evidence="1 2">
    <name type="scientific">Microbacterium lacus</name>
    <dbReference type="NCBI Taxonomy" id="415217"/>
    <lineage>
        <taxon>Bacteria</taxon>
        <taxon>Bacillati</taxon>
        <taxon>Actinomycetota</taxon>
        <taxon>Actinomycetes</taxon>
        <taxon>Micrococcales</taxon>
        <taxon>Microbacteriaceae</taxon>
        <taxon>Microbacterium</taxon>
    </lineage>
</organism>
<comment type="caution">
    <text evidence="1">The sequence shown here is derived from an EMBL/GenBank/DDBJ whole genome shotgun (WGS) entry which is preliminary data.</text>
</comment>